<evidence type="ECO:0000313" key="3">
    <source>
        <dbReference type="Proteomes" id="UP000028547"/>
    </source>
</evidence>
<comment type="caution">
    <text evidence="2">The sequence shown here is derived from an EMBL/GenBank/DDBJ whole genome shotgun (WGS) entry which is preliminary data.</text>
</comment>
<name>A0A084SV88_9BACT</name>
<keyword evidence="1" id="KW-0812">Transmembrane</keyword>
<gene>
    <name evidence="2" type="ORF">Q664_15955</name>
</gene>
<feature type="transmembrane region" description="Helical" evidence="1">
    <location>
        <begin position="26"/>
        <end position="43"/>
    </location>
</feature>
<sequence length="112" mass="11691">MSENTTEELAEDSDADSENQNLTARVLVHVFVLGVLAVVAGAITSTPSNPGSMLPLDGLFDMVLWIGFAVYTLISSLGVICWRSWDALLGTHVAAGVLSLPAAGFLIALFAG</sequence>
<protein>
    <submittedName>
        <fullName evidence="2">Uncharacterized protein</fullName>
    </submittedName>
</protein>
<keyword evidence="1" id="KW-1133">Transmembrane helix</keyword>
<accession>A0A084SV88</accession>
<dbReference type="Proteomes" id="UP000028547">
    <property type="component" value="Unassembled WGS sequence"/>
</dbReference>
<feature type="transmembrane region" description="Helical" evidence="1">
    <location>
        <begin position="63"/>
        <end position="82"/>
    </location>
</feature>
<keyword evidence="1" id="KW-0472">Membrane</keyword>
<feature type="transmembrane region" description="Helical" evidence="1">
    <location>
        <begin position="89"/>
        <end position="111"/>
    </location>
</feature>
<dbReference type="EMBL" id="JPMI01000097">
    <property type="protein sequence ID" value="KFA92373.1"/>
    <property type="molecule type" value="Genomic_DNA"/>
</dbReference>
<evidence type="ECO:0000313" key="2">
    <source>
        <dbReference type="EMBL" id="KFA92373.1"/>
    </source>
</evidence>
<organism evidence="2 3">
    <name type="scientific">Archangium violaceum Cb vi76</name>
    <dbReference type="NCBI Taxonomy" id="1406225"/>
    <lineage>
        <taxon>Bacteria</taxon>
        <taxon>Pseudomonadati</taxon>
        <taxon>Myxococcota</taxon>
        <taxon>Myxococcia</taxon>
        <taxon>Myxococcales</taxon>
        <taxon>Cystobacterineae</taxon>
        <taxon>Archangiaceae</taxon>
        <taxon>Archangium</taxon>
    </lineage>
</organism>
<dbReference type="RefSeq" id="WP_043395287.1">
    <property type="nucleotide sequence ID" value="NZ_JPMI01000097.1"/>
</dbReference>
<proteinExistence type="predicted"/>
<evidence type="ECO:0000256" key="1">
    <source>
        <dbReference type="SAM" id="Phobius"/>
    </source>
</evidence>
<dbReference type="AlphaFoldDB" id="A0A084SV88"/>
<reference evidence="2 3" key="1">
    <citation type="submission" date="2014-07" db="EMBL/GenBank/DDBJ databases">
        <title>Draft Genome Sequence of Gephyronic Acid Producer, Cystobacter violaceus Strain Cb vi76.</title>
        <authorList>
            <person name="Stevens D.C."/>
            <person name="Young J."/>
            <person name="Carmichael R."/>
            <person name="Tan J."/>
            <person name="Taylor R.E."/>
        </authorList>
    </citation>
    <scope>NUCLEOTIDE SEQUENCE [LARGE SCALE GENOMIC DNA]</scope>
    <source>
        <strain evidence="2 3">Cb vi76</strain>
    </source>
</reference>